<evidence type="ECO:0000313" key="4">
    <source>
        <dbReference type="Proteomes" id="UP001209540"/>
    </source>
</evidence>
<comment type="caution">
    <text evidence="3">The sequence shown here is derived from an EMBL/GenBank/DDBJ whole genome shotgun (WGS) entry which is preliminary data.</text>
</comment>
<reference evidence="3" key="2">
    <citation type="submission" date="2023-02" db="EMBL/GenBank/DDBJ databases">
        <authorList>
            <consortium name="DOE Joint Genome Institute"/>
            <person name="Mondo S.J."/>
            <person name="Chang Y."/>
            <person name="Wang Y."/>
            <person name="Ahrendt S."/>
            <person name="Andreopoulos W."/>
            <person name="Barry K."/>
            <person name="Beard J."/>
            <person name="Benny G.L."/>
            <person name="Blankenship S."/>
            <person name="Bonito G."/>
            <person name="Cuomo C."/>
            <person name="Desiro A."/>
            <person name="Gervers K.A."/>
            <person name="Hundley H."/>
            <person name="Kuo A."/>
            <person name="LaButti K."/>
            <person name="Lang B.F."/>
            <person name="Lipzen A."/>
            <person name="O'Donnell K."/>
            <person name="Pangilinan J."/>
            <person name="Reynolds N."/>
            <person name="Sandor L."/>
            <person name="Smith M.W."/>
            <person name="Tsang A."/>
            <person name="Grigoriev I.V."/>
            <person name="Stajich J.E."/>
            <person name="Spatafora J.W."/>
        </authorList>
    </citation>
    <scope>NUCLEOTIDE SEQUENCE</scope>
    <source>
        <strain evidence="3">RSA 2281</strain>
    </source>
</reference>
<evidence type="ECO:0000256" key="2">
    <source>
        <dbReference type="SAM" id="SignalP"/>
    </source>
</evidence>
<proteinExistence type="predicted"/>
<dbReference type="AlphaFoldDB" id="A0AAD5K5A8"/>
<gene>
    <name evidence="3" type="ORF">BDA99DRAFT_539689</name>
</gene>
<feature type="transmembrane region" description="Helical" evidence="1">
    <location>
        <begin position="103"/>
        <end position="125"/>
    </location>
</feature>
<sequence length="174" mass="20257">MCIYVLLLGHIIFLELAEICCIIRGEWMAATIATTLEYKKKFQQFPNLELNFAKKYRYHFPHAGQVGLLLGKQTLTKTQPKKMRRKHSNSIRNISSYKMHEKLFFFTIFVIIPSALNFMSFPFLLSPSPPHYTMIGETTCKGDHWVAIGLFVFVNKKEFPALSKSSYKCGWCYR</sequence>
<feature type="signal peptide" evidence="2">
    <location>
        <begin position="1"/>
        <end position="17"/>
    </location>
</feature>
<protein>
    <recommendedName>
        <fullName evidence="5">Homing endonuclease LAGLIDADG domain-containing protein</fullName>
    </recommendedName>
</protein>
<reference evidence="3" key="1">
    <citation type="journal article" date="2022" name="IScience">
        <title>Evolution of zygomycete secretomes and the origins of terrestrial fungal ecologies.</title>
        <authorList>
            <person name="Chang Y."/>
            <person name="Wang Y."/>
            <person name="Mondo S."/>
            <person name="Ahrendt S."/>
            <person name="Andreopoulos W."/>
            <person name="Barry K."/>
            <person name="Beard J."/>
            <person name="Benny G.L."/>
            <person name="Blankenship S."/>
            <person name="Bonito G."/>
            <person name="Cuomo C."/>
            <person name="Desiro A."/>
            <person name="Gervers K.A."/>
            <person name="Hundley H."/>
            <person name="Kuo A."/>
            <person name="LaButti K."/>
            <person name="Lang B.F."/>
            <person name="Lipzen A."/>
            <person name="O'Donnell K."/>
            <person name="Pangilinan J."/>
            <person name="Reynolds N."/>
            <person name="Sandor L."/>
            <person name="Smith M.E."/>
            <person name="Tsang A."/>
            <person name="Grigoriev I.V."/>
            <person name="Stajich J.E."/>
            <person name="Spatafora J.W."/>
        </authorList>
    </citation>
    <scope>NUCLEOTIDE SEQUENCE</scope>
    <source>
        <strain evidence="3">RSA 2281</strain>
    </source>
</reference>
<name>A0AAD5K5A8_9FUNG</name>
<organism evidence="3 4">
    <name type="scientific">Phascolomyces articulosus</name>
    <dbReference type="NCBI Taxonomy" id="60185"/>
    <lineage>
        <taxon>Eukaryota</taxon>
        <taxon>Fungi</taxon>
        <taxon>Fungi incertae sedis</taxon>
        <taxon>Mucoromycota</taxon>
        <taxon>Mucoromycotina</taxon>
        <taxon>Mucoromycetes</taxon>
        <taxon>Mucorales</taxon>
        <taxon>Lichtheimiaceae</taxon>
        <taxon>Phascolomyces</taxon>
    </lineage>
</organism>
<keyword evidence="4" id="KW-1185">Reference proteome</keyword>
<dbReference type="EMBL" id="JAIXMP010000021">
    <property type="protein sequence ID" value="KAI9256635.1"/>
    <property type="molecule type" value="Genomic_DNA"/>
</dbReference>
<keyword evidence="1" id="KW-1133">Transmembrane helix</keyword>
<evidence type="ECO:0008006" key="5">
    <source>
        <dbReference type="Google" id="ProtNLM"/>
    </source>
</evidence>
<keyword evidence="1" id="KW-0812">Transmembrane</keyword>
<evidence type="ECO:0000256" key="1">
    <source>
        <dbReference type="SAM" id="Phobius"/>
    </source>
</evidence>
<keyword evidence="1" id="KW-0472">Membrane</keyword>
<evidence type="ECO:0000313" key="3">
    <source>
        <dbReference type="EMBL" id="KAI9256635.1"/>
    </source>
</evidence>
<dbReference type="Proteomes" id="UP001209540">
    <property type="component" value="Unassembled WGS sequence"/>
</dbReference>
<keyword evidence="2" id="KW-0732">Signal</keyword>
<feature type="chain" id="PRO_5041950029" description="Homing endonuclease LAGLIDADG domain-containing protein" evidence="2">
    <location>
        <begin position="18"/>
        <end position="174"/>
    </location>
</feature>
<accession>A0AAD5K5A8</accession>